<dbReference type="PANTHER" id="PTHR21450">
    <property type="entry name" value="PROTEIN ALTERED PHOSPHATE STARVATION RESPONSE 1"/>
    <property type="match status" value="1"/>
</dbReference>
<dbReference type="Pfam" id="PF04783">
    <property type="entry name" value="DUF630"/>
    <property type="match status" value="1"/>
</dbReference>
<organism evidence="4 5">
    <name type="scientific">Aristolochia fimbriata</name>
    <name type="common">White veined hardy Dutchman's pipe vine</name>
    <dbReference type="NCBI Taxonomy" id="158543"/>
    <lineage>
        <taxon>Eukaryota</taxon>
        <taxon>Viridiplantae</taxon>
        <taxon>Streptophyta</taxon>
        <taxon>Embryophyta</taxon>
        <taxon>Tracheophyta</taxon>
        <taxon>Spermatophyta</taxon>
        <taxon>Magnoliopsida</taxon>
        <taxon>Magnoliidae</taxon>
        <taxon>Piperales</taxon>
        <taxon>Aristolochiaceae</taxon>
        <taxon>Aristolochia</taxon>
    </lineage>
</organism>
<gene>
    <name evidence="4" type="ORF">H6P81_018650</name>
</gene>
<accession>A0AAV7E4M8</accession>
<dbReference type="InterPro" id="IPR006868">
    <property type="entry name" value="DUF630"/>
</dbReference>
<sequence length="728" mass="82116">MGNCTASRLNGEDDEDDVVSLCRDRKRLLKSAVDRRYALAEAHCRYLHSLRSVAAALHLFVARHSAPATPYLITLPSDPEPPQLPCSDQTTTTTTTTTTAAAVAAAGATVGTQEPAFTAVGPPSSPSSSSSSDAEECEPPKCGYFYSEVPFQQPENDIEWDFFSFNPFHGMRTETVMMGGLGRTWDDDLKAVREEEGIPELEEEEDRGGGVEGKEGLLEEKEVVPGNAVEVVKANGTDGNVGGKEQKGLTVIDAPSRERELLEALRDVEDHFIRAYDSGKEVSVMLEANRVHLQSGLEEIKENSSKLIQAITWHRVSSHSSSHKSSLSLAFKGNDTWTEYKNDLFDDQGGMESGSHSLTLGRLYAWEKKLYNEVKAGDKTRRIYEKKCSQLRNLDVRGDDSRTVDKARNAVKDLYTRIWIALRTAESISNRIQKLRDEELQPQLLELLKGLAKTWKVMLESHETQKLIMNEVKSFTSSTYGRFCGDPHRHATLQLETEIQNWRACFTAYIGAQRAYVESLGGWLSKFLVPEVEFYSRDKSSLHPYRVGAPPLVVICHDWLNALEKVPDTSVAYTMKSFSRDVRALWAQQGEEQQQKRKVDNLAKELDRRVITFQRTEKRILESKISENTEPDVRQRVEYLAGRKDLLDMFRNRLDLEKAKHHDCMQETQRIILNGFQTGFTSIFESLSDFSKASVNMYNELVLYGEKTRATDEKPSCIEGSQKQVERG</sequence>
<protein>
    <recommendedName>
        <fullName evidence="6">Nitrate regulatory gene2 protein</fullName>
    </recommendedName>
</protein>
<dbReference type="PANTHER" id="PTHR21450:SF17">
    <property type="entry name" value="OS09G0542500 PROTEIN"/>
    <property type="match status" value="1"/>
</dbReference>
<proteinExistence type="predicted"/>
<dbReference type="EMBL" id="JAINDJ010000007">
    <property type="protein sequence ID" value="KAG9442796.1"/>
    <property type="molecule type" value="Genomic_DNA"/>
</dbReference>
<dbReference type="InterPro" id="IPR006867">
    <property type="entry name" value="DUF632"/>
</dbReference>
<feature type="domain" description="DUF632" evidence="2">
    <location>
        <begin position="261"/>
        <end position="583"/>
    </location>
</feature>
<evidence type="ECO:0000313" key="5">
    <source>
        <dbReference type="Proteomes" id="UP000825729"/>
    </source>
</evidence>
<keyword evidence="5" id="KW-1185">Reference proteome</keyword>
<evidence type="ECO:0000313" key="4">
    <source>
        <dbReference type="EMBL" id="KAG9442796.1"/>
    </source>
</evidence>
<evidence type="ECO:0000259" key="3">
    <source>
        <dbReference type="Pfam" id="PF04783"/>
    </source>
</evidence>
<dbReference type="AlphaFoldDB" id="A0AAV7E4M8"/>
<dbReference type="Proteomes" id="UP000825729">
    <property type="component" value="Unassembled WGS sequence"/>
</dbReference>
<evidence type="ECO:0000259" key="2">
    <source>
        <dbReference type="Pfam" id="PF04782"/>
    </source>
</evidence>
<evidence type="ECO:0008006" key="6">
    <source>
        <dbReference type="Google" id="ProtNLM"/>
    </source>
</evidence>
<evidence type="ECO:0000256" key="1">
    <source>
        <dbReference type="SAM" id="MobiDB-lite"/>
    </source>
</evidence>
<feature type="domain" description="DUF630" evidence="3">
    <location>
        <begin position="1"/>
        <end position="64"/>
    </location>
</feature>
<comment type="caution">
    <text evidence="4">The sequence shown here is derived from an EMBL/GenBank/DDBJ whole genome shotgun (WGS) entry which is preliminary data.</text>
</comment>
<feature type="region of interest" description="Disordered" evidence="1">
    <location>
        <begin position="114"/>
        <end position="137"/>
    </location>
</feature>
<feature type="region of interest" description="Disordered" evidence="1">
    <location>
        <begin position="76"/>
        <end position="95"/>
    </location>
</feature>
<reference evidence="4 5" key="1">
    <citation type="submission" date="2021-07" db="EMBL/GenBank/DDBJ databases">
        <title>The Aristolochia fimbriata genome: insights into angiosperm evolution, floral development and chemical biosynthesis.</title>
        <authorList>
            <person name="Jiao Y."/>
        </authorList>
    </citation>
    <scope>NUCLEOTIDE SEQUENCE [LARGE SCALE GENOMIC DNA]</scope>
    <source>
        <strain evidence="4">IBCAS-2021</strain>
        <tissue evidence="4">Leaf</tissue>
    </source>
</reference>
<dbReference type="Pfam" id="PF04782">
    <property type="entry name" value="DUF632"/>
    <property type="match status" value="1"/>
</dbReference>
<name>A0AAV7E4M8_ARIFI</name>